<dbReference type="InParanoid" id="A9WB54"/>
<reference evidence="2" key="1">
    <citation type="journal article" date="2011" name="BMC Genomics">
        <title>Complete genome sequence of the filamentous anoxygenic phototrophic bacterium Chloroflexus aurantiacus.</title>
        <authorList>
            <person name="Tang K.H."/>
            <person name="Barry K."/>
            <person name="Chertkov O."/>
            <person name="Dalin E."/>
            <person name="Han C.S."/>
            <person name="Hauser L.J."/>
            <person name="Honchak B.M."/>
            <person name="Karbach L.E."/>
            <person name="Land M.L."/>
            <person name="Lapidus A."/>
            <person name="Larimer F.W."/>
            <person name="Mikhailova N."/>
            <person name="Pitluck S."/>
            <person name="Pierson B.K."/>
            <person name="Blankenship R.E."/>
        </authorList>
    </citation>
    <scope>NUCLEOTIDE SEQUENCE [LARGE SCALE GENOMIC DNA]</scope>
    <source>
        <strain evidence="2">ATCC 29366 / DSM 635 / J-10-fl</strain>
    </source>
</reference>
<sequence>MPATPQDLNRSAYALNNPLTYTDPTGQWVESAWDLANLALSAAAVWQNPSDPWNWAALAADTASTALPIVPGGGGALIRAAAHADEAAAALPAIAHAASSAGAAQAAARPSAIHERPVYVRPIPNGQRQWRTFGAGIAHCYH</sequence>
<dbReference type="RefSeq" id="WP_012259500.1">
    <property type="nucleotide sequence ID" value="NC_010175.1"/>
</dbReference>
<dbReference type="EMBL" id="CP000909">
    <property type="protein sequence ID" value="ABY36847.1"/>
    <property type="molecule type" value="Genomic_DNA"/>
</dbReference>
<gene>
    <name evidence="1" type="ordered locus">Caur_3664</name>
</gene>
<name>A9WB54_CHLAA</name>
<dbReference type="KEGG" id="cau:Caur_3664"/>
<protein>
    <submittedName>
        <fullName evidence="1">YD repeat protein</fullName>
    </submittedName>
</protein>
<dbReference type="eggNOG" id="COG5529">
    <property type="taxonomic scope" value="Bacteria"/>
</dbReference>
<dbReference type="EnsemblBacteria" id="ABY36847">
    <property type="protein sequence ID" value="ABY36847"/>
    <property type="gene ID" value="Caur_3664"/>
</dbReference>
<organism evidence="1 2">
    <name type="scientific">Chloroflexus aurantiacus (strain ATCC 29366 / DSM 635 / J-10-fl)</name>
    <dbReference type="NCBI Taxonomy" id="324602"/>
    <lineage>
        <taxon>Bacteria</taxon>
        <taxon>Bacillati</taxon>
        <taxon>Chloroflexota</taxon>
        <taxon>Chloroflexia</taxon>
        <taxon>Chloroflexales</taxon>
        <taxon>Chloroflexineae</taxon>
        <taxon>Chloroflexaceae</taxon>
        <taxon>Chloroflexus</taxon>
    </lineage>
</organism>
<keyword evidence="2" id="KW-1185">Reference proteome</keyword>
<dbReference type="PANTHER" id="PTHR37465:SF1">
    <property type="entry name" value="BACTERIAL TOXIN 44 DOMAIN-CONTAINING PROTEIN"/>
    <property type="match status" value="1"/>
</dbReference>
<dbReference type="STRING" id="324602.Caur_3664"/>
<proteinExistence type="predicted"/>
<dbReference type="Proteomes" id="UP000002008">
    <property type="component" value="Chromosome"/>
</dbReference>
<evidence type="ECO:0000313" key="1">
    <source>
        <dbReference type="EMBL" id="ABY36847.1"/>
    </source>
</evidence>
<dbReference type="PATRIC" id="fig|324602.8.peg.4118"/>
<dbReference type="HOGENOM" id="CLU_1812329_0_0_0"/>
<dbReference type="AlphaFoldDB" id="A9WB54"/>
<evidence type="ECO:0000313" key="2">
    <source>
        <dbReference type="Proteomes" id="UP000002008"/>
    </source>
</evidence>
<dbReference type="PANTHER" id="PTHR37465">
    <property type="match status" value="1"/>
</dbReference>
<accession>A9WB54</accession>